<dbReference type="AlphaFoldDB" id="A0A285UH12"/>
<keyword evidence="1" id="KW-0805">Transcription regulation</keyword>
<organism evidence="5 6">
    <name type="scientific">Salinicoccus kekensis</name>
    <dbReference type="NCBI Taxonomy" id="714307"/>
    <lineage>
        <taxon>Bacteria</taxon>
        <taxon>Bacillati</taxon>
        <taxon>Bacillota</taxon>
        <taxon>Bacilli</taxon>
        <taxon>Bacillales</taxon>
        <taxon>Staphylococcaceae</taxon>
        <taxon>Salinicoccus</taxon>
    </lineage>
</organism>
<dbReference type="RefSeq" id="WP_097039872.1">
    <property type="nucleotide sequence ID" value="NZ_OBQF01000002.1"/>
</dbReference>
<dbReference type="InterPro" id="IPR036390">
    <property type="entry name" value="WH_DNA-bd_sf"/>
</dbReference>
<keyword evidence="6" id="KW-1185">Reference proteome</keyword>
<dbReference type="InterPro" id="IPR011663">
    <property type="entry name" value="UTRA"/>
</dbReference>
<dbReference type="PROSITE" id="PS50949">
    <property type="entry name" value="HTH_GNTR"/>
    <property type="match status" value="1"/>
</dbReference>
<proteinExistence type="predicted"/>
<dbReference type="SUPFAM" id="SSF46785">
    <property type="entry name" value="Winged helix' DNA-binding domain"/>
    <property type="match status" value="1"/>
</dbReference>
<dbReference type="GO" id="GO:0045892">
    <property type="term" value="P:negative regulation of DNA-templated transcription"/>
    <property type="evidence" value="ECO:0007669"/>
    <property type="project" value="TreeGrafter"/>
</dbReference>
<feature type="domain" description="HTH gntR-type" evidence="4">
    <location>
        <begin position="9"/>
        <end position="75"/>
    </location>
</feature>
<dbReference type="PANTHER" id="PTHR44846">
    <property type="entry name" value="MANNOSYL-D-GLYCERATE TRANSPORT/METABOLISM SYSTEM REPRESSOR MNGR-RELATED"/>
    <property type="match status" value="1"/>
</dbReference>
<dbReference type="InterPro" id="IPR036388">
    <property type="entry name" value="WH-like_DNA-bd_sf"/>
</dbReference>
<keyword evidence="3" id="KW-0804">Transcription</keyword>
<dbReference type="Gene3D" id="3.40.1410.10">
    <property type="entry name" value="Chorismate lyase-like"/>
    <property type="match status" value="1"/>
</dbReference>
<evidence type="ECO:0000259" key="4">
    <source>
        <dbReference type="PROSITE" id="PS50949"/>
    </source>
</evidence>
<dbReference type="SMART" id="SM00866">
    <property type="entry name" value="UTRA"/>
    <property type="match status" value="1"/>
</dbReference>
<dbReference type="Gene3D" id="1.10.10.10">
    <property type="entry name" value="Winged helix-like DNA-binding domain superfamily/Winged helix DNA-binding domain"/>
    <property type="match status" value="1"/>
</dbReference>
<dbReference type="CDD" id="cd07377">
    <property type="entry name" value="WHTH_GntR"/>
    <property type="match status" value="1"/>
</dbReference>
<dbReference type="OrthoDB" id="9815017at2"/>
<dbReference type="SMART" id="SM00345">
    <property type="entry name" value="HTH_GNTR"/>
    <property type="match status" value="1"/>
</dbReference>
<dbReference type="EMBL" id="OBQF01000002">
    <property type="protein sequence ID" value="SOC40688.1"/>
    <property type="molecule type" value="Genomic_DNA"/>
</dbReference>
<dbReference type="GO" id="GO:0003677">
    <property type="term" value="F:DNA binding"/>
    <property type="evidence" value="ECO:0007669"/>
    <property type="project" value="UniProtKB-KW"/>
</dbReference>
<evidence type="ECO:0000256" key="2">
    <source>
        <dbReference type="ARBA" id="ARBA00023125"/>
    </source>
</evidence>
<protein>
    <submittedName>
        <fullName evidence="5">GntR family transcriptional regulator</fullName>
    </submittedName>
</protein>
<accession>A0A285UH12</accession>
<name>A0A285UH12_9STAP</name>
<dbReference type="GO" id="GO:0003700">
    <property type="term" value="F:DNA-binding transcription factor activity"/>
    <property type="evidence" value="ECO:0007669"/>
    <property type="project" value="InterPro"/>
</dbReference>
<keyword evidence="2" id="KW-0238">DNA-binding</keyword>
<evidence type="ECO:0000313" key="5">
    <source>
        <dbReference type="EMBL" id="SOC40688.1"/>
    </source>
</evidence>
<reference evidence="6" key="1">
    <citation type="submission" date="2017-08" db="EMBL/GenBank/DDBJ databases">
        <authorList>
            <person name="Varghese N."/>
            <person name="Submissions S."/>
        </authorList>
    </citation>
    <scope>NUCLEOTIDE SEQUENCE [LARGE SCALE GENOMIC DNA]</scope>
    <source>
        <strain evidence="6">DSM 23173</strain>
    </source>
</reference>
<dbReference type="Proteomes" id="UP000219412">
    <property type="component" value="Unassembled WGS sequence"/>
</dbReference>
<dbReference type="InterPro" id="IPR050679">
    <property type="entry name" value="Bact_HTH_transcr_reg"/>
</dbReference>
<dbReference type="Pfam" id="PF07702">
    <property type="entry name" value="UTRA"/>
    <property type="match status" value="1"/>
</dbReference>
<sequence length="270" mass="30408">MPLDYTNSIPLYIQLKEKIEEKVMDGTYTGKVPSEREFMDEYYISRSTVRQAIDALVREGTLVKKPGKGTFVAVKPINDWLGNLSSTTETIENMGMDPGAKLIKVRTIVLPAYLQKITGLNEAVHIKRVRYADSIPIGVENNYYPVGLGEKIRQYDLNKVTLYDLLEQELGIMSIEAEQTIKSKKVKKGDAKLLEVSPNTSMLIAERRLVDHNGDFIEYERAAYRADMYAFNIKLSRKKCMDAAVNSDGGVFISTGTDVLTILPFICILH</sequence>
<dbReference type="PANTHER" id="PTHR44846:SF1">
    <property type="entry name" value="MANNOSYL-D-GLYCERATE TRANSPORT_METABOLISM SYSTEM REPRESSOR MNGR-RELATED"/>
    <property type="match status" value="1"/>
</dbReference>
<evidence type="ECO:0000256" key="1">
    <source>
        <dbReference type="ARBA" id="ARBA00023015"/>
    </source>
</evidence>
<dbReference type="InterPro" id="IPR000524">
    <property type="entry name" value="Tscrpt_reg_HTH_GntR"/>
</dbReference>
<dbReference type="SUPFAM" id="SSF64288">
    <property type="entry name" value="Chorismate lyase-like"/>
    <property type="match status" value="1"/>
</dbReference>
<evidence type="ECO:0000256" key="3">
    <source>
        <dbReference type="ARBA" id="ARBA00023163"/>
    </source>
</evidence>
<gene>
    <name evidence="5" type="ORF">SAMN05878391_1064</name>
</gene>
<dbReference type="Pfam" id="PF00392">
    <property type="entry name" value="GntR"/>
    <property type="match status" value="1"/>
</dbReference>
<dbReference type="InterPro" id="IPR028978">
    <property type="entry name" value="Chorismate_lyase_/UTRA_dom_sf"/>
</dbReference>
<dbReference type="PRINTS" id="PR00035">
    <property type="entry name" value="HTHGNTR"/>
</dbReference>
<evidence type="ECO:0000313" key="6">
    <source>
        <dbReference type="Proteomes" id="UP000219412"/>
    </source>
</evidence>